<sequence>MKITKRQLDFIINSDVEELVSMLQKKCQMPLTAAFDHVYNSKTYQSLLNVRTGLFLQSPEYIYPYLKEELKELDAIRL</sequence>
<evidence type="ECO:0000313" key="2">
    <source>
        <dbReference type="Proteomes" id="UP000255469"/>
    </source>
</evidence>
<evidence type="ECO:0008006" key="3">
    <source>
        <dbReference type="Google" id="ProtNLM"/>
    </source>
</evidence>
<gene>
    <name evidence="1" type="ORF">NCTC13067_01655</name>
</gene>
<dbReference type="AlphaFoldDB" id="A0A347B1P8"/>
<reference evidence="1 2" key="1">
    <citation type="submission" date="2018-06" db="EMBL/GenBank/DDBJ databases">
        <authorList>
            <consortium name="Pathogen Informatics"/>
            <person name="Doyle S."/>
        </authorList>
    </citation>
    <scope>NUCLEOTIDE SEQUENCE [LARGE SCALE GENOMIC DNA]</scope>
    <source>
        <strain evidence="1 2">NCTC13067</strain>
    </source>
</reference>
<dbReference type="RefSeq" id="WP_025067301.1">
    <property type="nucleotide sequence ID" value="NZ_CAUVPN010000012.1"/>
</dbReference>
<organism evidence="1 2">
    <name type="scientific">Prevotella denticola</name>
    <dbReference type="NCBI Taxonomy" id="28129"/>
    <lineage>
        <taxon>Bacteria</taxon>
        <taxon>Pseudomonadati</taxon>
        <taxon>Bacteroidota</taxon>
        <taxon>Bacteroidia</taxon>
        <taxon>Bacteroidales</taxon>
        <taxon>Prevotellaceae</taxon>
        <taxon>Prevotella</taxon>
    </lineage>
</organism>
<dbReference type="Proteomes" id="UP000255469">
    <property type="component" value="Unassembled WGS sequence"/>
</dbReference>
<evidence type="ECO:0000313" key="1">
    <source>
        <dbReference type="EMBL" id="SUB93803.1"/>
    </source>
</evidence>
<proteinExistence type="predicted"/>
<dbReference type="EMBL" id="UGTM01000002">
    <property type="protein sequence ID" value="SUB93803.1"/>
    <property type="molecule type" value="Genomic_DNA"/>
</dbReference>
<name>A0A347B1P8_9BACT</name>
<protein>
    <recommendedName>
        <fullName evidence="3">DUF3791 domain-containing protein</fullName>
    </recommendedName>
</protein>
<accession>A0A347B1P8</accession>